<sequence>MSNNRKSDDIKLTEEQERTYSDFIRAVDSSLSRHYAPLYNLAHQAYRIETMLSTSAKKELITIIKKGYPAKKIHHFILSEISKQSEEKASHLREINDKFAFWEDLKKMEPQEAVMWEPPPIWIRSSDSQQGDKLTNYCTSPVPQGRIWHACQSCPTRR</sequence>
<evidence type="ECO:0000313" key="2">
    <source>
        <dbReference type="Proteomes" id="UP000346198"/>
    </source>
</evidence>
<dbReference type="AlphaFoldDB" id="A0A6C2UFY3"/>
<organism evidence="1 2">
    <name type="scientific">Pontiella sulfatireligans</name>
    <dbReference type="NCBI Taxonomy" id="2750658"/>
    <lineage>
        <taxon>Bacteria</taxon>
        <taxon>Pseudomonadati</taxon>
        <taxon>Kiritimatiellota</taxon>
        <taxon>Kiritimatiellia</taxon>
        <taxon>Kiritimatiellales</taxon>
        <taxon>Pontiellaceae</taxon>
        <taxon>Pontiella</taxon>
    </lineage>
</organism>
<dbReference type="RefSeq" id="WP_136060239.1">
    <property type="nucleotide sequence ID" value="NZ_CAAHFH010000001.1"/>
</dbReference>
<reference evidence="1 2" key="1">
    <citation type="submission" date="2019-04" db="EMBL/GenBank/DDBJ databases">
        <authorList>
            <person name="Van Vliet M D."/>
        </authorList>
    </citation>
    <scope>NUCLEOTIDE SEQUENCE [LARGE SCALE GENOMIC DNA]</scope>
    <source>
        <strain evidence="1 2">F21</strain>
    </source>
</reference>
<gene>
    <name evidence="1" type="ORF">SCARR_00836</name>
</gene>
<protein>
    <submittedName>
        <fullName evidence="1">Uncharacterized protein</fullName>
    </submittedName>
</protein>
<dbReference type="Proteomes" id="UP000346198">
    <property type="component" value="Unassembled WGS sequence"/>
</dbReference>
<evidence type="ECO:0000313" key="1">
    <source>
        <dbReference type="EMBL" id="VGO18783.1"/>
    </source>
</evidence>
<keyword evidence="2" id="KW-1185">Reference proteome</keyword>
<accession>A0A6C2UFY3</accession>
<name>A0A6C2UFY3_9BACT</name>
<dbReference type="EMBL" id="CAAHFH010000001">
    <property type="protein sequence ID" value="VGO18783.1"/>
    <property type="molecule type" value="Genomic_DNA"/>
</dbReference>
<proteinExistence type="predicted"/>